<feature type="transmembrane region" description="Helical" evidence="9">
    <location>
        <begin position="89"/>
        <end position="111"/>
    </location>
</feature>
<evidence type="ECO:0000256" key="7">
    <source>
        <dbReference type="ARBA" id="ARBA00023136"/>
    </source>
</evidence>
<feature type="transmembrane region" description="Helical" evidence="9">
    <location>
        <begin position="794"/>
        <end position="814"/>
    </location>
</feature>
<evidence type="ECO:0000256" key="6">
    <source>
        <dbReference type="ARBA" id="ARBA00022989"/>
    </source>
</evidence>
<feature type="compositionally biased region" description="Acidic residues" evidence="8">
    <location>
        <begin position="657"/>
        <end position="666"/>
    </location>
</feature>
<feature type="transmembrane region" description="Helical" evidence="9">
    <location>
        <begin position="204"/>
        <end position="227"/>
    </location>
</feature>
<dbReference type="Proteomes" id="UP000786811">
    <property type="component" value="Unassembled WGS sequence"/>
</dbReference>
<keyword evidence="7 9" id="KW-0472">Membrane</keyword>
<evidence type="ECO:0000256" key="4">
    <source>
        <dbReference type="ARBA" id="ARBA00022741"/>
    </source>
</evidence>
<dbReference type="InterPro" id="IPR011527">
    <property type="entry name" value="ABC1_TM_dom"/>
</dbReference>
<reference evidence="12" key="1">
    <citation type="submission" date="2021-04" db="EMBL/GenBank/DDBJ databases">
        <authorList>
            <person name="Chebbi M.A.C M."/>
        </authorList>
    </citation>
    <scope>NUCLEOTIDE SEQUENCE</scope>
</reference>
<dbReference type="FunFam" id="3.40.50.300:FF:000482">
    <property type="entry name" value="Multidrug resistance-associated protein member 4"/>
    <property type="match status" value="1"/>
</dbReference>
<evidence type="ECO:0000313" key="12">
    <source>
        <dbReference type="EMBL" id="CAG5097655.1"/>
    </source>
</evidence>
<feature type="transmembrane region" description="Helical" evidence="9">
    <location>
        <begin position="875"/>
        <end position="907"/>
    </location>
</feature>
<proteinExistence type="predicted"/>
<dbReference type="Pfam" id="PF00005">
    <property type="entry name" value="ABC_tran"/>
    <property type="match status" value="2"/>
</dbReference>
<dbReference type="CDD" id="cd18580">
    <property type="entry name" value="ABC_6TM_ABCC_D2"/>
    <property type="match status" value="1"/>
</dbReference>
<dbReference type="GO" id="GO:0005524">
    <property type="term" value="F:ATP binding"/>
    <property type="evidence" value="ECO:0007669"/>
    <property type="project" value="UniProtKB-KW"/>
</dbReference>
<dbReference type="Gene3D" id="1.20.1560.10">
    <property type="entry name" value="ABC transporter type 1, transmembrane domain"/>
    <property type="match status" value="2"/>
</dbReference>
<dbReference type="InterPro" id="IPR003593">
    <property type="entry name" value="AAA+_ATPase"/>
</dbReference>
<evidence type="ECO:0000256" key="2">
    <source>
        <dbReference type="ARBA" id="ARBA00022448"/>
    </source>
</evidence>
<feature type="domain" description="ABC transmembrane type-1" evidence="11">
    <location>
        <begin position="94"/>
        <end position="353"/>
    </location>
</feature>
<dbReference type="Pfam" id="PF00664">
    <property type="entry name" value="ABC_membrane"/>
    <property type="match status" value="2"/>
</dbReference>
<dbReference type="CDD" id="cd03250">
    <property type="entry name" value="ABCC_MRP_domain1"/>
    <property type="match status" value="1"/>
</dbReference>
<name>A0A8J2HF04_COTCN</name>
<feature type="compositionally biased region" description="Basic and acidic residues" evidence="8">
    <location>
        <begin position="634"/>
        <end position="643"/>
    </location>
</feature>
<dbReference type="PANTHER" id="PTHR24223:SF415">
    <property type="entry name" value="FI20190P1"/>
    <property type="match status" value="1"/>
</dbReference>
<evidence type="ECO:0000313" key="13">
    <source>
        <dbReference type="Proteomes" id="UP000786811"/>
    </source>
</evidence>
<dbReference type="InterPro" id="IPR017871">
    <property type="entry name" value="ABC_transporter-like_CS"/>
</dbReference>
<feature type="transmembrane region" description="Helical" evidence="9">
    <location>
        <begin position="131"/>
        <end position="148"/>
    </location>
</feature>
<feature type="region of interest" description="Disordered" evidence="8">
    <location>
        <begin position="634"/>
        <end position="666"/>
    </location>
</feature>
<keyword evidence="13" id="KW-1185">Reference proteome</keyword>
<evidence type="ECO:0000259" key="11">
    <source>
        <dbReference type="PROSITE" id="PS50929"/>
    </source>
</evidence>
<feature type="domain" description="ABC transporter" evidence="10">
    <location>
        <begin position="1073"/>
        <end position="1302"/>
    </location>
</feature>
<evidence type="ECO:0000256" key="9">
    <source>
        <dbReference type="SAM" id="Phobius"/>
    </source>
</evidence>
<evidence type="ECO:0000256" key="1">
    <source>
        <dbReference type="ARBA" id="ARBA00004141"/>
    </source>
</evidence>
<dbReference type="PANTHER" id="PTHR24223">
    <property type="entry name" value="ATP-BINDING CASSETTE SUB-FAMILY C"/>
    <property type="match status" value="1"/>
</dbReference>
<gene>
    <name evidence="12" type="ORF">HICCMSTLAB_LOCUS8811</name>
</gene>
<feature type="compositionally biased region" description="Polar residues" evidence="8">
    <location>
        <begin position="646"/>
        <end position="656"/>
    </location>
</feature>
<keyword evidence="6 9" id="KW-1133">Transmembrane helix</keyword>
<dbReference type="GO" id="GO:0140359">
    <property type="term" value="F:ABC-type transporter activity"/>
    <property type="evidence" value="ECO:0007669"/>
    <property type="project" value="InterPro"/>
</dbReference>
<dbReference type="SUPFAM" id="SSF90123">
    <property type="entry name" value="ABC transporter transmembrane region"/>
    <property type="match status" value="2"/>
</dbReference>
<keyword evidence="3 9" id="KW-0812">Transmembrane</keyword>
<dbReference type="InterPro" id="IPR027417">
    <property type="entry name" value="P-loop_NTPase"/>
</dbReference>
<dbReference type="InterPro" id="IPR044746">
    <property type="entry name" value="ABCC_6TM_D1"/>
</dbReference>
<keyword evidence="4" id="KW-0547">Nucleotide-binding</keyword>
<dbReference type="InterPro" id="IPR036640">
    <property type="entry name" value="ABC1_TM_sf"/>
</dbReference>
<feature type="transmembrane region" description="Helical" evidence="9">
    <location>
        <begin position="1009"/>
        <end position="1027"/>
    </location>
</feature>
<evidence type="ECO:0000256" key="8">
    <source>
        <dbReference type="SAM" id="MobiDB-lite"/>
    </source>
</evidence>
<dbReference type="FunFam" id="3.40.50.300:FF:000163">
    <property type="entry name" value="Multidrug resistance-associated protein member 4"/>
    <property type="match status" value="1"/>
</dbReference>
<dbReference type="GO" id="GO:0016887">
    <property type="term" value="F:ATP hydrolysis activity"/>
    <property type="evidence" value="ECO:0007669"/>
    <property type="project" value="InterPro"/>
</dbReference>
<feature type="transmembrane region" description="Helical" evidence="9">
    <location>
        <begin position="684"/>
        <end position="706"/>
    </location>
</feature>
<evidence type="ECO:0000256" key="5">
    <source>
        <dbReference type="ARBA" id="ARBA00022840"/>
    </source>
</evidence>
<dbReference type="GO" id="GO:0016020">
    <property type="term" value="C:membrane"/>
    <property type="evidence" value="ECO:0007669"/>
    <property type="project" value="UniProtKB-SubCell"/>
</dbReference>
<dbReference type="CDD" id="cd03244">
    <property type="entry name" value="ABCC_MRP_domain2"/>
    <property type="match status" value="1"/>
</dbReference>
<protein>
    <submittedName>
        <fullName evidence="12">ATP-binding cassette transporter subfamily C member 7</fullName>
    </submittedName>
</protein>
<comment type="subcellular location">
    <subcellularLocation>
        <location evidence="1">Membrane</location>
        <topology evidence="1">Multi-pass membrane protein</topology>
    </subcellularLocation>
</comment>
<keyword evidence="2" id="KW-0813">Transport</keyword>
<dbReference type="Gene3D" id="3.40.50.300">
    <property type="entry name" value="P-loop containing nucleotide triphosphate hydrolases"/>
    <property type="match status" value="2"/>
</dbReference>
<feature type="transmembrane region" description="Helical" evidence="9">
    <location>
        <begin position="977"/>
        <end position="997"/>
    </location>
</feature>
<dbReference type="InterPro" id="IPR050173">
    <property type="entry name" value="ABC_transporter_C-like"/>
</dbReference>
<dbReference type="PROSITE" id="PS50929">
    <property type="entry name" value="ABC_TM1F"/>
    <property type="match status" value="2"/>
</dbReference>
<dbReference type="PROSITE" id="PS00211">
    <property type="entry name" value="ABC_TRANSPORTER_1"/>
    <property type="match status" value="2"/>
</dbReference>
<feature type="domain" description="ABC transporter" evidence="10">
    <location>
        <begin position="408"/>
        <end position="631"/>
    </location>
</feature>
<dbReference type="FunFam" id="1.20.1560.10:FF:000026">
    <property type="entry name" value="Multidrug resistance-associated protein lethal(2)03659"/>
    <property type="match status" value="1"/>
</dbReference>
<organism evidence="12 13">
    <name type="scientific">Cotesia congregata</name>
    <name type="common">Parasitoid wasp</name>
    <name type="synonym">Apanteles congregatus</name>
    <dbReference type="NCBI Taxonomy" id="51543"/>
    <lineage>
        <taxon>Eukaryota</taxon>
        <taxon>Metazoa</taxon>
        <taxon>Ecdysozoa</taxon>
        <taxon>Arthropoda</taxon>
        <taxon>Hexapoda</taxon>
        <taxon>Insecta</taxon>
        <taxon>Pterygota</taxon>
        <taxon>Neoptera</taxon>
        <taxon>Endopterygota</taxon>
        <taxon>Hymenoptera</taxon>
        <taxon>Apocrita</taxon>
        <taxon>Ichneumonoidea</taxon>
        <taxon>Braconidae</taxon>
        <taxon>Microgastrinae</taxon>
        <taxon>Cotesia</taxon>
    </lineage>
</organism>
<keyword evidence="5 12" id="KW-0067">ATP-binding</keyword>
<dbReference type="OrthoDB" id="6500128at2759"/>
<feature type="domain" description="ABC transmembrane type-1" evidence="11">
    <location>
        <begin position="794"/>
        <end position="1042"/>
    </location>
</feature>
<dbReference type="SUPFAM" id="SSF52540">
    <property type="entry name" value="P-loop containing nucleoside triphosphate hydrolases"/>
    <property type="match status" value="2"/>
</dbReference>
<feature type="transmembrane region" description="Helical" evidence="9">
    <location>
        <begin position="233"/>
        <end position="252"/>
    </location>
</feature>
<dbReference type="CDD" id="cd18579">
    <property type="entry name" value="ABC_6TM_ABCC_D1"/>
    <property type="match status" value="1"/>
</dbReference>
<evidence type="ECO:0000256" key="3">
    <source>
        <dbReference type="ARBA" id="ARBA00022692"/>
    </source>
</evidence>
<comment type="caution">
    <text evidence="12">The sequence shown here is derived from an EMBL/GenBank/DDBJ whole genome shotgun (WGS) entry which is preliminary data.</text>
</comment>
<dbReference type="SMART" id="SM00382">
    <property type="entry name" value="AAA"/>
    <property type="match status" value="2"/>
</dbReference>
<evidence type="ECO:0000259" key="10">
    <source>
        <dbReference type="PROSITE" id="PS50893"/>
    </source>
</evidence>
<dbReference type="PROSITE" id="PS50893">
    <property type="entry name" value="ABC_TRANSPORTER_2"/>
    <property type="match status" value="2"/>
</dbReference>
<dbReference type="InterPro" id="IPR044726">
    <property type="entry name" value="ABCC_6TM_D2"/>
</dbReference>
<dbReference type="EMBL" id="CAJNRD030001121">
    <property type="protein sequence ID" value="CAG5097655.1"/>
    <property type="molecule type" value="Genomic_DNA"/>
</dbReference>
<accession>A0A8J2HF04</accession>
<dbReference type="InterPro" id="IPR003439">
    <property type="entry name" value="ABC_transporter-like_ATP-bd"/>
</dbReference>
<sequence length="1339" mass="150739">MDSSKKYDNPNPRLTANIFSKLIFWWMNPLFLYGRTHDLQIKDLPNVLPDDRSEPLGDVLERNWKKEQDAAREEKRSPKLYTALKHTYLLSYSLFGFFIALCTAVRILQPYVMGLLIWHFDPRSDSSTSEAYTYASIVIFLSFVLGLLEHHMNSKQTEFGMRVRVACSSLVYRKMLKLSTPAANKIAGGQIMNLLSNDVARFDYLFMFLHYIWILPFQVVATGYLIWQSVQAAILAGIFFMAIQVIPLQMYLSKWTYKFRNKIAKRTDERVRLMAEIINGIQVIKMYTWEVPFQQLVSIARKYEIDILTIMSYLKGFNYATFVFTERITLYLTIMAFVLAGNSPSADIVFSIAQHLNRLQLTMAIYCPQAISAIAEGLVSVKRLEHFLLLEDNKPLMVSSAPADKSTVKIKDGTAAWEENSIVNTLHNINITINTGQLCALIGPVGAGKSSLLQLILGELPTNHGHVTVGGRVSYAGQQPWLFSGTVRNNILFGQPYDEARYRQVTRVCALIKDFVQLPQGDKTLVGERGAALSGGQQARINLARAVYRDADIYLLDDPLSAVDTHVGKSLFEDCIKGYLGNKTRILITHQVQYLKDVDLVVMLNNGVIEKQGSFAEFDEHRLKLMDTVTEKAERSPSVEKEITPSVDTSVVSNGLSEDESEEPEETQELMAKGNITKSLIWKYFRAGGSIMMLLVWISFTILGQIGSSGSDYWVAFWTTQEEIKFRIEANKILDNNSSSLKDNSKFYNETLNNLTSLDTSSNFDNETVDLINQTLKNAENFTSQEFYDRDTALYIYGILIALCVIMTTARNLLFYKICMNASKNLHNSMFACLLQAPMKFFNTTSSGKILNRFSKDIGCVDEQLPKFMVEAIQIYAVMLGIFIQIIIVHWWMSFLITIMILFYWVIKNIYLATAQDVKRLEGVTKSPVFTHVNSSMAGLTTIRSANSQELVRKEFDSYQDVHTSAFSTIVFSSAWFSFWLDAVTIVFVACTIYSFIIMDDDNTFAGPVGLVVSQILILCGMCQFGIRSTAEAMTQMTSVERVLQFTKLDKEGPFESDVNQKPAATWPSQGEIKFDHVYLKYSEEDAPVLKDLNVTFEAGMKVGIVGRTGAGKSSLISALFNLAKVDGNIYIDGVSTNKIGLYDLRSRLSIIPQEPILFSASLRDNLDPFHEYNDASIWAALEEVELKNAAPTLDYIVTQGGSNFSAGQRQLLCLARAIVRNNKILILDEATANVDPATDALIQKTIRSKFKDCTVLTIAHRLNTIMDSDKVLVMDNGRIVEFDHPHLLLKNKDGYFSKMLSETGKNMSDKLKLISEETFNNKATAGEPNQIVNGTPKS</sequence>